<dbReference type="KEGG" id="abe:ARB_05808"/>
<dbReference type="eggNOG" id="KOG3113">
    <property type="taxonomic scope" value="Eukaryota"/>
</dbReference>
<evidence type="ECO:0000256" key="2">
    <source>
        <dbReference type="SAM" id="MobiDB-lite"/>
    </source>
</evidence>
<sequence length="400" mass="44746">MGNDGGSIPTRRELVKEAARNPNTTQLKETLREHLEHFWTTCPISHKKLLSPVVSDAVGNLYNKDAILQYLLPGDDSEAISAKADCDEVLQGRVKSLRDVVELKFDVDGNPDVPNGGRKGRWICPVTQKELGPSVKSVYLVPCGHVFSEGAIREMKSDKCLQCNEPYEPSNVIPILPTQESEKERLKSRVEELSRQGLAHSLKKLSGSNKKRKKNRTDMNGDVDNDSKSESATNGKVKNDSNTPTPSSTPAPVGIKNAGTAILTAKVLEEQNERRKRAKTERSDAVQSLFTSKSKKENVHVQMWNTSHKSPRNIFETFQISSHQEEHQEGNFYIATQAIHGNIFVRRRKIARLQAVPIFGKFREKPGLGCRLSTRPRMNLIGESHDHFLEIPLGELSEKL</sequence>
<dbReference type="AlphaFoldDB" id="D4ANK3"/>
<comment type="similarity">
    <text evidence="1">Belongs to the rtf2 family.</text>
</comment>
<proteinExistence type="inferred from homology"/>
<feature type="compositionally biased region" description="Low complexity" evidence="2">
    <location>
        <begin position="241"/>
        <end position="250"/>
    </location>
</feature>
<keyword evidence="4" id="KW-1185">Reference proteome</keyword>
<dbReference type="PANTHER" id="PTHR12775">
    <property type="entry name" value="PROTEIN C20ORF43 HOMOLOG"/>
    <property type="match status" value="1"/>
</dbReference>
<dbReference type="OMA" id="EFRWLHC"/>
<dbReference type="GO" id="GO:0005634">
    <property type="term" value="C:nucleus"/>
    <property type="evidence" value="ECO:0007669"/>
    <property type="project" value="TreeGrafter"/>
</dbReference>
<dbReference type="Pfam" id="PF04641">
    <property type="entry name" value="Rtf2"/>
    <property type="match status" value="1"/>
</dbReference>
<protein>
    <submittedName>
        <fullName evidence="3">Uncharacterized protein</fullName>
    </submittedName>
</protein>
<organism evidence="3 4">
    <name type="scientific">Arthroderma benhamiae (strain ATCC MYA-4681 / CBS 112371)</name>
    <name type="common">Trichophyton mentagrophytes</name>
    <dbReference type="NCBI Taxonomy" id="663331"/>
    <lineage>
        <taxon>Eukaryota</taxon>
        <taxon>Fungi</taxon>
        <taxon>Dikarya</taxon>
        <taxon>Ascomycota</taxon>
        <taxon>Pezizomycotina</taxon>
        <taxon>Eurotiomycetes</taxon>
        <taxon>Eurotiomycetidae</taxon>
        <taxon>Onygenales</taxon>
        <taxon>Arthrodermataceae</taxon>
        <taxon>Trichophyton</taxon>
    </lineage>
</organism>
<comment type="caution">
    <text evidence="3">The sequence shown here is derived from an EMBL/GenBank/DDBJ whole genome shotgun (WGS) entry which is preliminary data.</text>
</comment>
<dbReference type="HOGENOM" id="CLU_048955_3_0_1"/>
<dbReference type="CDD" id="cd16653">
    <property type="entry name" value="RING-like_Rtf2"/>
    <property type="match status" value="1"/>
</dbReference>
<dbReference type="InterPro" id="IPR027799">
    <property type="entry name" value="Rtf2_RING-finger"/>
</dbReference>
<dbReference type="InterPro" id="IPR006735">
    <property type="entry name" value="Rtf2"/>
</dbReference>
<dbReference type="RefSeq" id="XP_003016409.1">
    <property type="nucleotide sequence ID" value="XM_003016363.1"/>
</dbReference>
<evidence type="ECO:0000313" key="4">
    <source>
        <dbReference type="Proteomes" id="UP000008866"/>
    </source>
</evidence>
<gene>
    <name evidence="3" type="ORF">ARB_05808</name>
</gene>
<dbReference type="EMBL" id="ABSU01000003">
    <property type="protein sequence ID" value="EFE35764.1"/>
    <property type="molecule type" value="Genomic_DNA"/>
</dbReference>
<dbReference type="GO" id="GO:0006274">
    <property type="term" value="P:DNA replication termination"/>
    <property type="evidence" value="ECO:0007669"/>
    <property type="project" value="TreeGrafter"/>
</dbReference>
<dbReference type="Proteomes" id="UP000008866">
    <property type="component" value="Unassembled WGS sequence"/>
</dbReference>
<accession>D4ANK3</accession>
<dbReference type="SUPFAM" id="SSF57850">
    <property type="entry name" value="RING/U-box"/>
    <property type="match status" value="1"/>
</dbReference>
<dbReference type="STRING" id="663331.D4ANK3"/>
<name>D4ANK3_ARTBC</name>
<evidence type="ECO:0000313" key="3">
    <source>
        <dbReference type="EMBL" id="EFE35764.1"/>
    </source>
</evidence>
<dbReference type="GeneID" id="9521892"/>
<feature type="compositionally biased region" description="Basic and acidic residues" evidence="2">
    <location>
        <begin position="180"/>
        <end position="194"/>
    </location>
</feature>
<dbReference type="PANTHER" id="PTHR12775:SF0">
    <property type="entry name" value="REPLICATION TERMINATION FACTOR 2"/>
    <property type="match status" value="1"/>
</dbReference>
<feature type="region of interest" description="Disordered" evidence="2">
    <location>
        <begin position="171"/>
        <end position="255"/>
    </location>
</feature>
<reference evidence="4" key="1">
    <citation type="journal article" date="2011" name="Genome Biol.">
        <title>Comparative and functional genomics provide insights into the pathogenicity of dermatophytic fungi.</title>
        <authorList>
            <person name="Burmester A."/>
            <person name="Shelest E."/>
            <person name="Gloeckner G."/>
            <person name="Heddergott C."/>
            <person name="Schindler S."/>
            <person name="Staib P."/>
            <person name="Heidel A."/>
            <person name="Felder M."/>
            <person name="Petzold A."/>
            <person name="Szafranski K."/>
            <person name="Feuermann M."/>
            <person name="Pedruzzi I."/>
            <person name="Priebe S."/>
            <person name="Groth M."/>
            <person name="Winkler R."/>
            <person name="Li W."/>
            <person name="Kniemeyer O."/>
            <person name="Schroeckh V."/>
            <person name="Hertweck C."/>
            <person name="Hube B."/>
            <person name="White T.C."/>
            <person name="Platzer M."/>
            <person name="Guthke R."/>
            <person name="Heitman J."/>
            <person name="Woestemeyer J."/>
            <person name="Zipfel P.F."/>
            <person name="Monod M."/>
            <person name="Brakhage A.A."/>
        </authorList>
    </citation>
    <scope>NUCLEOTIDE SEQUENCE [LARGE SCALE GENOMIC DNA]</scope>
    <source>
        <strain evidence="4">ATCC MYA-4681 / CBS 112371</strain>
    </source>
</reference>
<evidence type="ECO:0000256" key="1">
    <source>
        <dbReference type="ARBA" id="ARBA00009885"/>
    </source>
</evidence>